<dbReference type="HOGENOM" id="CLU_1855593_0_0_1"/>
<evidence type="ECO:0000313" key="2">
    <source>
        <dbReference type="EMBL" id="KIK01560.1"/>
    </source>
</evidence>
<reference evidence="3" key="2">
    <citation type="submission" date="2015-01" db="EMBL/GenBank/DDBJ databases">
        <title>Evolutionary Origins and Diversification of the Mycorrhizal Mutualists.</title>
        <authorList>
            <consortium name="DOE Joint Genome Institute"/>
            <consortium name="Mycorrhizal Genomics Consortium"/>
            <person name="Kohler A."/>
            <person name="Kuo A."/>
            <person name="Nagy L.G."/>
            <person name="Floudas D."/>
            <person name="Copeland A."/>
            <person name="Barry K.W."/>
            <person name="Cichocki N."/>
            <person name="Veneault-Fourrey C."/>
            <person name="LaButti K."/>
            <person name="Lindquist E.A."/>
            <person name="Lipzen A."/>
            <person name="Lundell T."/>
            <person name="Morin E."/>
            <person name="Murat C."/>
            <person name="Riley R."/>
            <person name="Ohm R."/>
            <person name="Sun H."/>
            <person name="Tunlid A."/>
            <person name="Henrissat B."/>
            <person name="Grigoriev I.V."/>
            <person name="Hibbett D.S."/>
            <person name="Martin F."/>
        </authorList>
    </citation>
    <scope>NUCLEOTIDE SEQUENCE [LARGE SCALE GENOMIC DNA]</scope>
    <source>
        <strain evidence="3">LaAM-08-1</strain>
    </source>
</reference>
<gene>
    <name evidence="2" type="ORF">K443DRAFT_6839</name>
</gene>
<dbReference type="Proteomes" id="UP000054477">
    <property type="component" value="Unassembled WGS sequence"/>
</dbReference>
<feature type="region of interest" description="Disordered" evidence="1">
    <location>
        <begin position="1"/>
        <end position="22"/>
    </location>
</feature>
<dbReference type="EMBL" id="KN838605">
    <property type="protein sequence ID" value="KIK01560.1"/>
    <property type="molecule type" value="Genomic_DNA"/>
</dbReference>
<accession>A0A0C9WS57</accession>
<proteinExistence type="predicted"/>
<feature type="compositionally biased region" description="Polar residues" evidence="1">
    <location>
        <begin position="13"/>
        <end position="22"/>
    </location>
</feature>
<reference evidence="2 3" key="1">
    <citation type="submission" date="2014-04" db="EMBL/GenBank/DDBJ databases">
        <authorList>
            <consortium name="DOE Joint Genome Institute"/>
            <person name="Kuo A."/>
            <person name="Kohler A."/>
            <person name="Nagy L.G."/>
            <person name="Floudas D."/>
            <person name="Copeland A."/>
            <person name="Barry K.W."/>
            <person name="Cichocki N."/>
            <person name="Veneault-Fourrey C."/>
            <person name="LaButti K."/>
            <person name="Lindquist E.A."/>
            <person name="Lipzen A."/>
            <person name="Lundell T."/>
            <person name="Morin E."/>
            <person name="Murat C."/>
            <person name="Sun H."/>
            <person name="Tunlid A."/>
            <person name="Henrissat B."/>
            <person name="Grigoriev I.V."/>
            <person name="Hibbett D.S."/>
            <person name="Martin F."/>
            <person name="Nordberg H.P."/>
            <person name="Cantor M.N."/>
            <person name="Hua S.X."/>
        </authorList>
    </citation>
    <scope>NUCLEOTIDE SEQUENCE [LARGE SCALE GENOMIC DNA]</scope>
    <source>
        <strain evidence="2 3">LaAM-08-1</strain>
    </source>
</reference>
<dbReference type="OrthoDB" id="5407957at2759"/>
<sequence length="138" mass="15464">MPIISPNKAEQGPSPNSDRNQPRSGARYFSLALFLQHWTDVVEEEVVGLIDEKEEAITGNEVRGQLRNDPSKVQLNKSGADVRLFLNELEAYVLAVEVLEFHLNGCEAANQLTATPPMGSARRLMRQHLEVEKDGRRL</sequence>
<dbReference type="AlphaFoldDB" id="A0A0C9WS57"/>
<organism evidence="2 3">
    <name type="scientific">Laccaria amethystina LaAM-08-1</name>
    <dbReference type="NCBI Taxonomy" id="1095629"/>
    <lineage>
        <taxon>Eukaryota</taxon>
        <taxon>Fungi</taxon>
        <taxon>Dikarya</taxon>
        <taxon>Basidiomycota</taxon>
        <taxon>Agaricomycotina</taxon>
        <taxon>Agaricomycetes</taxon>
        <taxon>Agaricomycetidae</taxon>
        <taxon>Agaricales</taxon>
        <taxon>Agaricineae</taxon>
        <taxon>Hydnangiaceae</taxon>
        <taxon>Laccaria</taxon>
    </lineage>
</organism>
<keyword evidence="3" id="KW-1185">Reference proteome</keyword>
<evidence type="ECO:0000313" key="3">
    <source>
        <dbReference type="Proteomes" id="UP000054477"/>
    </source>
</evidence>
<name>A0A0C9WS57_9AGAR</name>
<protein>
    <submittedName>
        <fullName evidence="2">Uncharacterized protein</fullName>
    </submittedName>
</protein>
<evidence type="ECO:0000256" key="1">
    <source>
        <dbReference type="SAM" id="MobiDB-lite"/>
    </source>
</evidence>